<feature type="compositionally biased region" description="Polar residues" evidence="1">
    <location>
        <begin position="138"/>
        <end position="157"/>
    </location>
</feature>
<reference evidence="2" key="1">
    <citation type="submission" date="2014-08" db="EMBL/GenBank/DDBJ databases">
        <authorList>
            <person name="Sharma Rahul"/>
            <person name="Thines Marco"/>
        </authorList>
    </citation>
    <scope>NUCLEOTIDE SEQUENCE</scope>
</reference>
<feature type="compositionally biased region" description="Polar residues" evidence="1">
    <location>
        <begin position="257"/>
        <end position="271"/>
    </location>
</feature>
<evidence type="ECO:0000313" key="2">
    <source>
        <dbReference type="EMBL" id="CED84990.1"/>
    </source>
</evidence>
<feature type="compositionally biased region" description="Low complexity" evidence="1">
    <location>
        <begin position="298"/>
        <end position="307"/>
    </location>
</feature>
<organism evidence="2">
    <name type="scientific">Phaffia rhodozyma</name>
    <name type="common">Yeast</name>
    <name type="synonym">Xanthophyllomyces dendrorhous</name>
    <dbReference type="NCBI Taxonomy" id="264483"/>
    <lineage>
        <taxon>Eukaryota</taxon>
        <taxon>Fungi</taxon>
        <taxon>Dikarya</taxon>
        <taxon>Basidiomycota</taxon>
        <taxon>Agaricomycotina</taxon>
        <taxon>Tremellomycetes</taxon>
        <taxon>Cystofilobasidiales</taxon>
        <taxon>Mrakiaceae</taxon>
        <taxon>Phaffia</taxon>
    </lineage>
</organism>
<feature type="region of interest" description="Disordered" evidence="1">
    <location>
        <begin position="39"/>
        <end position="569"/>
    </location>
</feature>
<sequence length="586" mass="63564">MDQQDSALPIPPSTPLPSVLAWVGSPNYELKEKILAAARREPKTFFTPSQEPAPTSPPSVPSGPHTRRPLRPIGSNSSKRPRHNDSLSSILTDSGSSVSSSTTLASAAGPPTSASSLAPGRQATRSPSPLLFPERVLSRSNSASDTQPDPTTPSLTIDQHHHHQQQQQQQQSEPWSLQKLLSEVDSRRTKQREQSARENANRTFNRVRSVDRSSSLSAGMTRSVERARTLGPETNRAGSNRFERDRGEGNKLPLSLHNRQNGAKQTNSVPSMSPRLDTLSSKSKSAPSFPYPHPYPQPSAQLQPAPADSREFHQRNTRAISPLRPLSQITVSPKPVATLGTDSGTTEGGSPLRSCLSPNRQGQKRKSSELTSPSKRPSFALTTELVAGPSRPPSAPAPVCLPQPQPRNQNRQQEKQPLFLPSSPPSPQPLPAQTHATTTTTTTRRMTRQATQNLLPIPTATTNESSKPLSYASPLTPMITTTTPTTVATPGATMMARPNEANSKAYLYPPPKVPIGSRRTTRQSHNQPHHHPEGNKEGSKPTVQAKEEDEDDGETSFDSFDGMFDALGDEGREELEAILRVVDGRG</sequence>
<feature type="compositionally biased region" description="Polar residues" evidence="1">
    <location>
        <begin position="459"/>
        <end position="468"/>
    </location>
</feature>
<feature type="compositionally biased region" description="Low complexity" evidence="1">
    <location>
        <begin position="406"/>
        <end position="421"/>
    </location>
</feature>
<evidence type="ECO:0000256" key="1">
    <source>
        <dbReference type="SAM" id="MobiDB-lite"/>
    </source>
</evidence>
<accession>A0A0F7SWK4</accession>
<name>A0A0F7SWK4_PHARH</name>
<feature type="compositionally biased region" description="Low complexity" evidence="1">
    <location>
        <begin position="431"/>
        <end position="452"/>
    </location>
</feature>
<feature type="compositionally biased region" description="Pro residues" evidence="1">
    <location>
        <begin position="390"/>
        <end position="405"/>
    </location>
</feature>
<protein>
    <submittedName>
        <fullName evidence="2">Uncharacterized protein</fullName>
    </submittedName>
</protein>
<feature type="compositionally biased region" description="Basic and acidic residues" evidence="1">
    <location>
        <begin position="530"/>
        <end position="539"/>
    </location>
</feature>
<dbReference type="AlphaFoldDB" id="A0A0F7SWK4"/>
<feature type="compositionally biased region" description="Low complexity" evidence="1">
    <location>
        <begin position="476"/>
        <end position="496"/>
    </location>
</feature>
<feature type="compositionally biased region" description="Basic and acidic residues" evidence="1">
    <location>
        <begin position="182"/>
        <end position="200"/>
    </location>
</feature>
<dbReference type="EMBL" id="LN483332">
    <property type="protein sequence ID" value="CED84990.1"/>
    <property type="molecule type" value="Genomic_DNA"/>
</dbReference>
<proteinExistence type="predicted"/>
<feature type="compositionally biased region" description="Low complexity" evidence="1">
    <location>
        <begin position="86"/>
        <end position="120"/>
    </location>
</feature>